<keyword evidence="2" id="KW-0732">Signal</keyword>
<dbReference type="InterPro" id="IPR042100">
    <property type="entry name" value="Bug_dom1"/>
</dbReference>
<dbReference type="Pfam" id="PF03401">
    <property type="entry name" value="TctC"/>
    <property type="match status" value="1"/>
</dbReference>
<comment type="similarity">
    <text evidence="1">Belongs to the UPF0065 (bug) family.</text>
</comment>
<dbReference type="CDD" id="cd13578">
    <property type="entry name" value="PBP2_Bug27"/>
    <property type="match status" value="1"/>
</dbReference>
<sequence>MFRRIAFRGLASLLAAGVMGLAHAADFPSQPIKLMIPYPPGGSADMLARPLSAELQKALGQPIVLDYKPGAGGTIASAQLARAEPDGHTVLMVLTAHAINPSLYRNLPYDTRKDFAPVSLVAQLPLVVAAPLATPADNMQELVAYAKKNPGKLTFASAGNGNTSHLAAEMFKSVTDTDMLHVPYKGSGPAVIALLAGDVSLMFDSISTSVSHVQSGKLKALAVTGDNRSSLLPDVPTVKESGFPDFSVTGWYGIIAPAGTSPEVIDRLSQAFARAANQPQIKAQLNGMGYDVIASTPSEFHTHIDRELTRWGKLTKDAGVQMQ</sequence>
<keyword evidence="4" id="KW-1185">Reference proteome</keyword>
<evidence type="ECO:0000256" key="1">
    <source>
        <dbReference type="ARBA" id="ARBA00006987"/>
    </source>
</evidence>
<protein>
    <submittedName>
        <fullName evidence="3">MFS transporter</fullName>
    </submittedName>
</protein>
<reference evidence="4" key="1">
    <citation type="submission" date="2017-05" db="EMBL/GenBank/DDBJ databases">
        <title>Complete and WGS of Bordetella genogroups.</title>
        <authorList>
            <person name="Spilker T."/>
            <person name="Lipuma J."/>
        </authorList>
    </citation>
    <scope>NUCLEOTIDE SEQUENCE [LARGE SCALE GENOMIC DNA]</scope>
    <source>
        <strain evidence="4">AU18089</strain>
    </source>
</reference>
<dbReference type="RefSeq" id="WP_094797250.1">
    <property type="nucleotide sequence ID" value="NZ_NEVK01000007.1"/>
</dbReference>
<evidence type="ECO:0000313" key="4">
    <source>
        <dbReference type="Proteomes" id="UP000216947"/>
    </source>
</evidence>
<dbReference type="AlphaFoldDB" id="A0A261QWI1"/>
<comment type="caution">
    <text evidence="3">The sequence shown here is derived from an EMBL/GenBank/DDBJ whole genome shotgun (WGS) entry which is preliminary data.</text>
</comment>
<dbReference type="Proteomes" id="UP000216947">
    <property type="component" value="Unassembled WGS sequence"/>
</dbReference>
<accession>A0A261QWI1</accession>
<dbReference type="Gene3D" id="3.40.190.10">
    <property type="entry name" value="Periplasmic binding protein-like II"/>
    <property type="match status" value="1"/>
</dbReference>
<name>A0A261QWI1_9BORD</name>
<feature type="signal peptide" evidence="2">
    <location>
        <begin position="1"/>
        <end position="24"/>
    </location>
</feature>
<dbReference type="Gene3D" id="3.40.190.150">
    <property type="entry name" value="Bordetella uptake gene, domain 1"/>
    <property type="match status" value="1"/>
</dbReference>
<dbReference type="SUPFAM" id="SSF53850">
    <property type="entry name" value="Periplasmic binding protein-like II"/>
    <property type="match status" value="1"/>
</dbReference>
<evidence type="ECO:0000313" key="3">
    <source>
        <dbReference type="EMBL" id="OZI17158.1"/>
    </source>
</evidence>
<feature type="chain" id="PRO_5012989390" evidence="2">
    <location>
        <begin position="25"/>
        <end position="323"/>
    </location>
</feature>
<dbReference type="PIRSF" id="PIRSF017082">
    <property type="entry name" value="YflP"/>
    <property type="match status" value="1"/>
</dbReference>
<proteinExistence type="inferred from homology"/>
<evidence type="ECO:0000256" key="2">
    <source>
        <dbReference type="SAM" id="SignalP"/>
    </source>
</evidence>
<dbReference type="PANTHER" id="PTHR42928">
    <property type="entry name" value="TRICARBOXYLATE-BINDING PROTEIN"/>
    <property type="match status" value="1"/>
</dbReference>
<organism evidence="3 4">
    <name type="scientific">Bordetella genomosp. 7</name>
    <dbReference type="NCBI Taxonomy" id="1416805"/>
    <lineage>
        <taxon>Bacteria</taxon>
        <taxon>Pseudomonadati</taxon>
        <taxon>Pseudomonadota</taxon>
        <taxon>Betaproteobacteria</taxon>
        <taxon>Burkholderiales</taxon>
        <taxon>Alcaligenaceae</taxon>
        <taxon>Bordetella</taxon>
    </lineage>
</organism>
<dbReference type="EMBL" id="NEVK01000007">
    <property type="protein sequence ID" value="OZI17158.1"/>
    <property type="molecule type" value="Genomic_DNA"/>
</dbReference>
<dbReference type="PANTHER" id="PTHR42928:SF5">
    <property type="entry name" value="BLR1237 PROTEIN"/>
    <property type="match status" value="1"/>
</dbReference>
<gene>
    <name evidence="3" type="ORF">CAL19_15035</name>
</gene>
<dbReference type="InterPro" id="IPR005064">
    <property type="entry name" value="BUG"/>
</dbReference>